<gene>
    <name evidence="2" type="ORF">GTK09_25010</name>
</gene>
<keyword evidence="1" id="KW-1133">Transmembrane helix</keyword>
<feature type="transmembrane region" description="Helical" evidence="1">
    <location>
        <begin position="361"/>
        <end position="383"/>
    </location>
</feature>
<keyword evidence="1" id="KW-0472">Membrane</keyword>
<dbReference type="Proteomes" id="UP000469011">
    <property type="component" value="Unassembled WGS sequence"/>
</dbReference>
<feature type="transmembrane region" description="Helical" evidence="1">
    <location>
        <begin position="217"/>
        <end position="236"/>
    </location>
</feature>
<feature type="transmembrane region" description="Helical" evidence="1">
    <location>
        <begin position="271"/>
        <end position="292"/>
    </location>
</feature>
<keyword evidence="1" id="KW-0812">Transmembrane</keyword>
<accession>A0A6N9TC73</accession>
<sequence length="392" mass="41421">MSASPRLVASRMRTEAGWLFAASFRPFFLGACLYAAAAVPLWAWMFVSGVGEVAHLPPLTWHAHEMVFGFLPAVIAGYLLSATPNWSGKLPASGYRLAALFALWLAGRVLPLVLPFWPGTIIDAIFPLTLFLALAREARVKSAQQSRHGLMLFPLLALASIAHRLLVGDAEVAAMLARTGIGVGALLIAAVGGRLVPSFTRNALSGARAERVPEPYGQFDIAVLFVASTGLVSWVVAPAHPVTAVTMTGAGVLHVVRLLRWRGWLLREMGIAALHLGYGWLAAGTLLAGLAARPFLLVPPDAALHALTAGAIGTMTLAVMGRLSATRGQGRRAAPQPIRLALIAANLAALARVAAPLVAEIYVPLLGTSAVLWFLAFAILPLAHLRPCPDVK</sequence>
<dbReference type="EMBL" id="JAAAMG010000035">
    <property type="protein sequence ID" value="NDW07676.1"/>
    <property type="molecule type" value="Genomic_DNA"/>
</dbReference>
<dbReference type="RefSeq" id="WP_163466132.1">
    <property type="nucleotide sequence ID" value="NZ_JAAAMG010000035.1"/>
</dbReference>
<feature type="transmembrane region" description="Helical" evidence="1">
    <location>
        <begin position="59"/>
        <end position="81"/>
    </location>
</feature>
<evidence type="ECO:0008006" key="4">
    <source>
        <dbReference type="Google" id="ProtNLM"/>
    </source>
</evidence>
<proteinExistence type="predicted"/>
<protein>
    <recommendedName>
        <fullName evidence="4">NnrS protein</fullName>
    </recommendedName>
</protein>
<dbReference type="AlphaFoldDB" id="A0A6N9TC73"/>
<dbReference type="InterPro" id="IPR010266">
    <property type="entry name" value="NnrS"/>
</dbReference>
<keyword evidence="3" id="KW-1185">Reference proteome</keyword>
<evidence type="ECO:0000313" key="2">
    <source>
        <dbReference type="EMBL" id="NDW07676.1"/>
    </source>
</evidence>
<organism evidence="2 3">
    <name type="scientific">Jiella pacifica</name>
    <dbReference type="NCBI Taxonomy" id="2696469"/>
    <lineage>
        <taxon>Bacteria</taxon>
        <taxon>Pseudomonadati</taxon>
        <taxon>Pseudomonadota</taxon>
        <taxon>Alphaproteobacteria</taxon>
        <taxon>Hyphomicrobiales</taxon>
        <taxon>Aurantimonadaceae</taxon>
        <taxon>Jiella</taxon>
    </lineage>
</organism>
<comment type="caution">
    <text evidence="2">The sequence shown here is derived from an EMBL/GenBank/DDBJ whole genome shotgun (WGS) entry which is preliminary data.</text>
</comment>
<reference evidence="2 3" key="1">
    <citation type="submission" date="2020-01" db="EMBL/GenBank/DDBJ databases">
        <title>Jiella pacifica sp. nov.</title>
        <authorList>
            <person name="Xue Z."/>
            <person name="Zhu S."/>
            <person name="Chen J."/>
            <person name="Yang J."/>
        </authorList>
    </citation>
    <scope>NUCLEOTIDE SEQUENCE [LARGE SCALE GENOMIC DNA]</scope>
    <source>
        <strain evidence="2 3">40Bstr34</strain>
    </source>
</reference>
<dbReference type="Pfam" id="PF05940">
    <property type="entry name" value="NnrS"/>
    <property type="match status" value="1"/>
</dbReference>
<feature type="transmembrane region" description="Helical" evidence="1">
    <location>
        <begin position="27"/>
        <end position="47"/>
    </location>
</feature>
<feature type="transmembrane region" description="Helical" evidence="1">
    <location>
        <begin position="147"/>
        <end position="166"/>
    </location>
</feature>
<feature type="transmembrane region" description="Helical" evidence="1">
    <location>
        <begin position="337"/>
        <end position="355"/>
    </location>
</feature>
<evidence type="ECO:0000256" key="1">
    <source>
        <dbReference type="SAM" id="Phobius"/>
    </source>
</evidence>
<evidence type="ECO:0000313" key="3">
    <source>
        <dbReference type="Proteomes" id="UP000469011"/>
    </source>
</evidence>
<feature type="transmembrane region" description="Helical" evidence="1">
    <location>
        <begin position="172"/>
        <end position="196"/>
    </location>
</feature>
<name>A0A6N9TC73_9HYPH</name>
<feature type="transmembrane region" description="Helical" evidence="1">
    <location>
        <begin position="304"/>
        <end position="325"/>
    </location>
</feature>